<dbReference type="Pfam" id="PF02739">
    <property type="entry name" value="5_3_exonuc_N"/>
    <property type="match status" value="1"/>
</dbReference>
<dbReference type="InterPro" id="IPR029060">
    <property type="entry name" value="PIN-like_dom_sf"/>
</dbReference>
<dbReference type="CDD" id="cd09860">
    <property type="entry name" value="PIN_T4-like"/>
    <property type="match status" value="1"/>
</dbReference>
<dbReference type="Pfam" id="PF09293">
    <property type="entry name" value="RNaseH_C"/>
    <property type="match status" value="1"/>
</dbReference>
<dbReference type="InterPro" id="IPR020046">
    <property type="entry name" value="5-3_exonucl_a-hlix_arch_N"/>
</dbReference>
<organism evidence="4">
    <name type="scientific">marine metagenome</name>
    <dbReference type="NCBI Taxonomy" id="408172"/>
    <lineage>
        <taxon>unclassified sequences</taxon>
        <taxon>metagenomes</taxon>
        <taxon>ecological metagenomes</taxon>
    </lineage>
</organism>
<dbReference type="EMBL" id="UINC01007204">
    <property type="protein sequence ID" value="SVA32008.1"/>
    <property type="molecule type" value="Genomic_DNA"/>
</dbReference>
<sequence>MILIDFTQTIIAGMMAQLKHNDGEINENMLRHMILNSCRNYQRRYGPDYGQIVLCTDAANPWRRDFFPLYKANRKKTRQADDRDWKLIFDTLHKVKMEIKENFPYKYMYVPECEADDIIAVLVKHAPEGEDILIVSGDKDFQQLHKYDNVRQWSPNLNKMIDCPDANIFLKEHILKGDKSDGVPNILSNDDCLDAGIRQTPMRRPILEKYLRITIENDDKYYRNYLRNQTLIDFEMIPERINDAILSEYQSVEPVRGKVFDYLRTQRLNQLLDNIGDFSL</sequence>
<proteinExistence type="predicted"/>
<name>A0A381UWM6_9ZZZZ</name>
<dbReference type="GO" id="GO:0008409">
    <property type="term" value="F:5'-3' exonuclease activity"/>
    <property type="evidence" value="ECO:0007669"/>
    <property type="project" value="InterPro"/>
</dbReference>
<dbReference type="Gene3D" id="1.10.150.20">
    <property type="entry name" value="5' to 3' exonuclease, C-terminal subdomain"/>
    <property type="match status" value="1"/>
</dbReference>
<dbReference type="InterPro" id="IPR036279">
    <property type="entry name" value="5-3_exonuclease_C_sf"/>
</dbReference>
<dbReference type="AlphaFoldDB" id="A0A381UWM6"/>
<dbReference type="PANTHER" id="PTHR42646">
    <property type="entry name" value="FLAP ENDONUCLEASE XNI"/>
    <property type="match status" value="1"/>
</dbReference>
<accession>A0A381UWM6</accession>
<evidence type="ECO:0000256" key="1">
    <source>
        <dbReference type="ARBA" id="ARBA00022722"/>
    </source>
</evidence>
<dbReference type="SUPFAM" id="SSF88723">
    <property type="entry name" value="PIN domain-like"/>
    <property type="match status" value="1"/>
</dbReference>
<dbReference type="InterPro" id="IPR036276">
    <property type="entry name" value="T4_RNaseH_C"/>
</dbReference>
<dbReference type="SUPFAM" id="SSF47807">
    <property type="entry name" value="5' to 3' exonuclease, C-terminal subdomain"/>
    <property type="match status" value="1"/>
</dbReference>
<evidence type="ECO:0000313" key="4">
    <source>
        <dbReference type="EMBL" id="SVA32008.1"/>
    </source>
</evidence>
<dbReference type="InterPro" id="IPR002421">
    <property type="entry name" value="5-3_exonuclease"/>
</dbReference>
<keyword evidence="2" id="KW-0378">Hydrolase</keyword>
<dbReference type="GO" id="GO:0003677">
    <property type="term" value="F:DNA binding"/>
    <property type="evidence" value="ECO:0007669"/>
    <property type="project" value="InterPro"/>
</dbReference>
<evidence type="ECO:0000256" key="2">
    <source>
        <dbReference type="ARBA" id="ARBA00022801"/>
    </source>
</evidence>
<dbReference type="Gene3D" id="3.40.50.1010">
    <property type="entry name" value="5'-nuclease"/>
    <property type="match status" value="1"/>
</dbReference>
<protein>
    <recommendedName>
        <fullName evidence="3">5'-3' exonuclease domain-containing protein</fullName>
    </recommendedName>
</protein>
<gene>
    <name evidence="4" type="ORF">METZ01_LOCUS84862</name>
</gene>
<dbReference type="InterPro" id="IPR038969">
    <property type="entry name" value="FEN"/>
</dbReference>
<feature type="domain" description="5'-3' exonuclease" evidence="3">
    <location>
        <begin position="15"/>
        <end position="247"/>
    </location>
</feature>
<dbReference type="SMART" id="SM00475">
    <property type="entry name" value="53EXOc"/>
    <property type="match status" value="1"/>
</dbReference>
<reference evidence="4" key="1">
    <citation type="submission" date="2018-05" db="EMBL/GenBank/DDBJ databases">
        <authorList>
            <person name="Lanie J.A."/>
            <person name="Ng W.-L."/>
            <person name="Kazmierczak K.M."/>
            <person name="Andrzejewski T.M."/>
            <person name="Davidsen T.M."/>
            <person name="Wayne K.J."/>
            <person name="Tettelin H."/>
            <person name="Glass J.I."/>
            <person name="Rusch D."/>
            <person name="Podicherti R."/>
            <person name="Tsui H.-C.T."/>
            <person name="Winkler M.E."/>
        </authorList>
    </citation>
    <scope>NUCLEOTIDE SEQUENCE</scope>
</reference>
<evidence type="ECO:0000259" key="3">
    <source>
        <dbReference type="SMART" id="SM00475"/>
    </source>
</evidence>
<dbReference type="GO" id="GO:0017108">
    <property type="term" value="F:5'-flap endonuclease activity"/>
    <property type="evidence" value="ECO:0007669"/>
    <property type="project" value="InterPro"/>
</dbReference>
<dbReference type="GO" id="GO:0033567">
    <property type="term" value="P:DNA replication, Okazaki fragment processing"/>
    <property type="evidence" value="ECO:0007669"/>
    <property type="project" value="InterPro"/>
</dbReference>
<keyword evidence="1" id="KW-0540">Nuclease</keyword>
<dbReference type="PANTHER" id="PTHR42646:SF2">
    <property type="entry name" value="5'-3' EXONUCLEASE FAMILY PROTEIN"/>
    <property type="match status" value="1"/>
</dbReference>